<reference evidence="2" key="1">
    <citation type="submission" date="2021-07" db="EMBL/GenBank/DDBJ databases">
        <title>Roseobacter insulae sp. nov., isolated from a tidal flat.</title>
        <authorList>
            <person name="Park S."/>
            <person name="Yoon J.-H."/>
        </authorList>
    </citation>
    <scope>NUCLEOTIDE SEQUENCE</scope>
    <source>
        <strain evidence="2">YSTF-M11</strain>
    </source>
</reference>
<dbReference type="AlphaFoldDB" id="A0A9X1FT36"/>
<dbReference type="Proteomes" id="UP001138661">
    <property type="component" value="Unassembled WGS sequence"/>
</dbReference>
<dbReference type="EMBL" id="JAHXDN010000001">
    <property type="protein sequence ID" value="MBW4706937.1"/>
    <property type="molecule type" value="Genomic_DNA"/>
</dbReference>
<keyword evidence="3" id="KW-1185">Reference proteome</keyword>
<accession>A0A9X1FT36</accession>
<sequence length="112" mass="11834">MFARLRHQLRETAQRFALGGAGALMGLTGIGFLSASALLFLLTLTDPITACAIMGGAFLGTGMLLMMIARPSGSSGKEHERHMSHRDQQEMPPVAAAFMQGMAQGMAAGRAR</sequence>
<evidence type="ECO:0000256" key="1">
    <source>
        <dbReference type="SAM" id="Phobius"/>
    </source>
</evidence>
<keyword evidence="1" id="KW-1133">Transmembrane helix</keyword>
<keyword evidence="1" id="KW-0812">Transmembrane</keyword>
<comment type="caution">
    <text evidence="2">The sequence shown here is derived from an EMBL/GenBank/DDBJ whole genome shotgun (WGS) entry which is preliminary data.</text>
</comment>
<protein>
    <submittedName>
        <fullName evidence="2">Uncharacterized protein</fullName>
    </submittedName>
</protein>
<keyword evidence="1" id="KW-0472">Membrane</keyword>
<proteinExistence type="predicted"/>
<organism evidence="2 3">
    <name type="scientific">Roseobacter insulae</name>
    <dbReference type="NCBI Taxonomy" id="2859783"/>
    <lineage>
        <taxon>Bacteria</taxon>
        <taxon>Pseudomonadati</taxon>
        <taxon>Pseudomonadota</taxon>
        <taxon>Alphaproteobacteria</taxon>
        <taxon>Rhodobacterales</taxon>
        <taxon>Roseobacteraceae</taxon>
        <taxon>Roseobacter</taxon>
    </lineage>
</organism>
<evidence type="ECO:0000313" key="3">
    <source>
        <dbReference type="Proteomes" id="UP001138661"/>
    </source>
</evidence>
<feature type="transmembrane region" description="Helical" evidence="1">
    <location>
        <begin position="47"/>
        <end position="69"/>
    </location>
</feature>
<evidence type="ECO:0000313" key="2">
    <source>
        <dbReference type="EMBL" id="MBW4706937.1"/>
    </source>
</evidence>
<name>A0A9X1FT36_9RHOB</name>
<feature type="transmembrane region" description="Helical" evidence="1">
    <location>
        <begin position="21"/>
        <end position="41"/>
    </location>
</feature>
<dbReference type="RefSeq" id="WP_219499220.1">
    <property type="nucleotide sequence ID" value="NZ_JAHXDN010000001.1"/>
</dbReference>
<gene>
    <name evidence="2" type="ORF">KX928_03955</name>
</gene>